<evidence type="ECO:0000313" key="1">
    <source>
        <dbReference type="EMBL" id="QGP91707.1"/>
    </source>
</evidence>
<dbReference type="AlphaFoldDB" id="A0A6I5ZQ30"/>
<keyword evidence="2" id="KW-1185">Reference proteome</keyword>
<name>A0A6I5ZQ30_9FIRM</name>
<reference evidence="1 2" key="1">
    <citation type="submission" date="2019-11" db="EMBL/GenBank/DDBJ databases">
        <title>Genome sequence of Moorella glycerini DSM11254.</title>
        <authorList>
            <person name="Poehlein A."/>
            <person name="Boeer T."/>
            <person name="Daniel R."/>
        </authorList>
    </citation>
    <scope>NUCLEOTIDE SEQUENCE [LARGE SCALE GENOMIC DNA]</scope>
    <source>
        <strain evidence="1 2">DSM 11254</strain>
    </source>
</reference>
<dbReference type="RefSeq" id="WP_156272356.1">
    <property type="nucleotide sequence ID" value="NZ_CP046244.1"/>
</dbReference>
<organism evidence="1 2">
    <name type="scientific">Neomoorella glycerini</name>
    <dbReference type="NCBI Taxonomy" id="55779"/>
    <lineage>
        <taxon>Bacteria</taxon>
        <taxon>Bacillati</taxon>
        <taxon>Bacillota</taxon>
        <taxon>Clostridia</taxon>
        <taxon>Neomoorellales</taxon>
        <taxon>Neomoorellaceae</taxon>
        <taxon>Neomoorella</taxon>
    </lineage>
</organism>
<accession>A0A6I5ZQ30</accession>
<dbReference type="EMBL" id="CP046244">
    <property type="protein sequence ID" value="QGP91707.1"/>
    <property type="molecule type" value="Genomic_DNA"/>
</dbReference>
<dbReference type="OrthoDB" id="2604320at2"/>
<gene>
    <name evidence="1" type="ORF">MGLY_10490</name>
</gene>
<evidence type="ECO:0000313" key="2">
    <source>
        <dbReference type="Proteomes" id="UP000425916"/>
    </source>
</evidence>
<sequence>MAVNGKVYDWESITIALPYGVVIGVESIDYDDSKEAELVYGKGGKAVGYGQGNYEANAKITLLRDEYDRLLEYARENGKALYKLPPFPITVSYANDGERPKTDVIKGAKLTKNAHKAAQGDKKLSVDLELLVTDEIIRDGVRAV</sequence>
<dbReference type="Proteomes" id="UP000425916">
    <property type="component" value="Chromosome"/>
</dbReference>
<proteinExistence type="predicted"/>
<protein>
    <submittedName>
        <fullName evidence="1">Uncharacterized protein</fullName>
    </submittedName>
</protein>